<comment type="caution">
    <text evidence="1">The sequence shown here is derived from an EMBL/GenBank/DDBJ whole genome shotgun (WGS) entry which is preliminary data.</text>
</comment>
<dbReference type="EMBL" id="AGAY01000032">
    <property type="protein sequence ID" value="EGY52847.1"/>
    <property type="molecule type" value="Genomic_DNA"/>
</dbReference>
<organism evidence="1 2">
    <name type="scientific">Neisseria shayeganii 871</name>
    <dbReference type="NCBI Taxonomy" id="1032488"/>
    <lineage>
        <taxon>Bacteria</taxon>
        <taxon>Pseudomonadati</taxon>
        <taxon>Pseudomonadota</taxon>
        <taxon>Betaproteobacteria</taxon>
        <taxon>Neisseriales</taxon>
        <taxon>Neisseriaceae</taxon>
        <taxon>Neisseria</taxon>
    </lineage>
</organism>
<gene>
    <name evidence="1" type="ORF">HMPREF9371_0935</name>
</gene>
<dbReference type="PATRIC" id="fig|1032488.3.peg.872"/>
<dbReference type="AlphaFoldDB" id="G4CH46"/>
<sequence length="60" mass="6925">MRRRWGFCKGLRLPETRFSGSLFSLPTALKNTAAASRFTDENFRLPASQSRKNLLECRPH</sequence>
<protein>
    <submittedName>
        <fullName evidence="1">Uncharacterized protein</fullName>
    </submittedName>
</protein>
<reference evidence="1 2" key="1">
    <citation type="submission" date="2011-05" db="EMBL/GenBank/DDBJ databases">
        <authorList>
            <person name="Muzny D."/>
            <person name="Qin X."/>
            <person name="Deng J."/>
            <person name="Jiang H."/>
            <person name="Liu Y."/>
            <person name="Qu J."/>
            <person name="Song X.-Z."/>
            <person name="Zhang L."/>
            <person name="Thornton R."/>
            <person name="Coyle M."/>
            <person name="Francisco L."/>
            <person name="Jackson L."/>
            <person name="Javaid M."/>
            <person name="Korchina V."/>
            <person name="Kovar C."/>
            <person name="Mata R."/>
            <person name="Mathew T."/>
            <person name="Ngo R."/>
            <person name="Nguyen L."/>
            <person name="Nguyen N."/>
            <person name="Okwuonu G."/>
            <person name="Ongeri F."/>
            <person name="Pham C."/>
            <person name="Simmons D."/>
            <person name="Wilczek-Boney K."/>
            <person name="Hale W."/>
            <person name="Jakkamsetti A."/>
            <person name="Pham P."/>
            <person name="Ruth R."/>
            <person name="San Lucas F."/>
            <person name="Warren J."/>
            <person name="Zhang J."/>
            <person name="Zhao Z."/>
            <person name="Zhou C."/>
            <person name="Zhu D."/>
            <person name="Lee S."/>
            <person name="Bess C."/>
            <person name="Blankenburg K."/>
            <person name="Forbes L."/>
            <person name="Fu Q."/>
            <person name="Gubbala S."/>
            <person name="Hirani K."/>
            <person name="Jayaseelan J.C."/>
            <person name="Lara F."/>
            <person name="Munidasa M."/>
            <person name="Palculict T."/>
            <person name="Patil S."/>
            <person name="Pu L.-L."/>
            <person name="Saada N."/>
            <person name="Tang L."/>
            <person name="Weissenberger G."/>
            <person name="Zhu Y."/>
            <person name="Hemphill L."/>
            <person name="Shang Y."/>
            <person name="Youmans B."/>
            <person name="Ayvaz T."/>
            <person name="Ross M."/>
            <person name="Santibanez J."/>
            <person name="Aqrawi P."/>
            <person name="Gross S."/>
            <person name="Joshi V."/>
            <person name="Fowler G."/>
            <person name="Nazareth L."/>
            <person name="Reid J."/>
            <person name="Worley K."/>
            <person name="Petrosino J."/>
            <person name="Highlander S."/>
            <person name="Gibbs R."/>
        </authorList>
    </citation>
    <scope>NUCLEOTIDE SEQUENCE [LARGE SCALE GENOMIC DNA]</scope>
    <source>
        <strain evidence="1 2">871</strain>
    </source>
</reference>
<dbReference type="HOGENOM" id="CLU_2936844_0_0_4"/>
<keyword evidence="2" id="KW-1185">Reference proteome</keyword>
<dbReference type="Proteomes" id="UP000003019">
    <property type="component" value="Unassembled WGS sequence"/>
</dbReference>
<evidence type="ECO:0000313" key="1">
    <source>
        <dbReference type="EMBL" id="EGY52847.1"/>
    </source>
</evidence>
<name>G4CH46_9NEIS</name>
<proteinExistence type="predicted"/>
<dbReference type="STRING" id="1032488.HMPREF9371_0935"/>
<accession>G4CH46</accession>
<evidence type="ECO:0000313" key="2">
    <source>
        <dbReference type="Proteomes" id="UP000003019"/>
    </source>
</evidence>